<evidence type="ECO:0000313" key="1">
    <source>
        <dbReference type="EMBL" id="RPA92812.1"/>
    </source>
</evidence>
<name>A0A3N4J3A6_9PEZI</name>
<evidence type="ECO:0000313" key="2">
    <source>
        <dbReference type="Proteomes" id="UP000276215"/>
    </source>
</evidence>
<protein>
    <submittedName>
        <fullName evidence="1">Uncharacterized protein</fullName>
    </submittedName>
</protein>
<dbReference type="AlphaFoldDB" id="A0A3N4J3A6"/>
<sequence>MPGKSPYPAMRCYVICHIRTKEHSHGQIKRILIREWYSKYSYPLAGSWIYDRQSVRFQ</sequence>
<accession>A0A3N4J3A6</accession>
<dbReference type="EMBL" id="ML120464">
    <property type="protein sequence ID" value="RPA92812.1"/>
    <property type="molecule type" value="Genomic_DNA"/>
</dbReference>
<proteinExistence type="predicted"/>
<organism evidence="1 2">
    <name type="scientific">Choiromyces venosus 120613-1</name>
    <dbReference type="NCBI Taxonomy" id="1336337"/>
    <lineage>
        <taxon>Eukaryota</taxon>
        <taxon>Fungi</taxon>
        <taxon>Dikarya</taxon>
        <taxon>Ascomycota</taxon>
        <taxon>Pezizomycotina</taxon>
        <taxon>Pezizomycetes</taxon>
        <taxon>Pezizales</taxon>
        <taxon>Tuberaceae</taxon>
        <taxon>Choiromyces</taxon>
    </lineage>
</organism>
<gene>
    <name evidence="1" type="ORF">L873DRAFT_1816957</name>
</gene>
<keyword evidence="2" id="KW-1185">Reference proteome</keyword>
<reference evidence="1 2" key="1">
    <citation type="journal article" date="2018" name="Nat. Ecol. Evol.">
        <title>Pezizomycetes genomes reveal the molecular basis of ectomycorrhizal truffle lifestyle.</title>
        <authorList>
            <person name="Murat C."/>
            <person name="Payen T."/>
            <person name="Noel B."/>
            <person name="Kuo A."/>
            <person name="Morin E."/>
            <person name="Chen J."/>
            <person name="Kohler A."/>
            <person name="Krizsan K."/>
            <person name="Balestrini R."/>
            <person name="Da Silva C."/>
            <person name="Montanini B."/>
            <person name="Hainaut M."/>
            <person name="Levati E."/>
            <person name="Barry K.W."/>
            <person name="Belfiori B."/>
            <person name="Cichocki N."/>
            <person name="Clum A."/>
            <person name="Dockter R.B."/>
            <person name="Fauchery L."/>
            <person name="Guy J."/>
            <person name="Iotti M."/>
            <person name="Le Tacon F."/>
            <person name="Lindquist E.A."/>
            <person name="Lipzen A."/>
            <person name="Malagnac F."/>
            <person name="Mello A."/>
            <person name="Molinier V."/>
            <person name="Miyauchi S."/>
            <person name="Poulain J."/>
            <person name="Riccioni C."/>
            <person name="Rubini A."/>
            <person name="Sitrit Y."/>
            <person name="Splivallo R."/>
            <person name="Traeger S."/>
            <person name="Wang M."/>
            <person name="Zifcakova L."/>
            <person name="Wipf D."/>
            <person name="Zambonelli A."/>
            <person name="Paolocci F."/>
            <person name="Nowrousian M."/>
            <person name="Ottonello S."/>
            <person name="Baldrian P."/>
            <person name="Spatafora J.W."/>
            <person name="Henrissat B."/>
            <person name="Nagy L.G."/>
            <person name="Aury J.M."/>
            <person name="Wincker P."/>
            <person name="Grigoriev I.V."/>
            <person name="Bonfante P."/>
            <person name="Martin F.M."/>
        </authorList>
    </citation>
    <scope>NUCLEOTIDE SEQUENCE [LARGE SCALE GENOMIC DNA]</scope>
    <source>
        <strain evidence="1 2">120613-1</strain>
    </source>
</reference>
<dbReference type="Proteomes" id="UP000276215">
    <property type="component" value="Unassembled WGS sequence"/>
</dbReference>